<protein>
    <submittedName>
        <fullName evidence="1">Uncharacterized protein</fullName>
    </submittedName>
</protein>
<organism evidence="1 2">
    <name type="scientific">Aliicoccus persicus</name>
    <dbReference type="NCBI Taxonomy" id="930138"/>
    <lineage>
        <taxon>Bacteria</taxon>
        <taxon>Bacillati</taxon>
        <taxon>Bacillota</taxon>
        <taxon>Bacilli</taxon>
        <taxon>Bacillales</taxon>
        <taxon>Staphylococcaceae</taxon>
        <taxon>Aliicoccus</taxon>
    </lineage>
</organism>
<accession>A0A662Z391</accession>
<gene>
    <name evidence="1" type="ORF">SAMN05192557_0710</name>
</gene>
<name>A0A662Z391_9STAP</name>
<dbReference type="AlphaFoldDB" id="A0A662Z391"/>
<dbReference type="RefSeq" id="WP_091473929.1">
    <property type="nucleotide sequence ID" value="NZ_FOIT01000001.1"/>
</dbReference>
<evidence type="ECO:0000313" key="1">
    <source>
        <dbReference type="EMBL" id="SEV88281.1"/>
    </source>
</evidence>
<dbReference type="EMBL" id="FOIT01000001">
    <property type="protein sequence ID" value="SEV88281.1"/>
    <property type="molecule type" value="Genomic_DNA"/>
</dbReference>
<keyword evidence="2" id="KW-1185">Reference proteome</keyword>
<dbReference type="Proteomes" id="UP000243605">
    <property type="component" value="Unassembled WGS sequence"/>
</dbReference>
<evidence type="ECO:0000313" key="2">
    <source>
        <dbReference type="Proteomes" id="UP000243605"/>
    </source>
</evidence>
<reference evidence="1 2" key="1">
    <citation type="submission" date="2016-10" db="EMBL/GenBank/DDBJ databases">
        <authorList>
            <person name="Varghese N."/>
            <person name="Submissions S."/>
        </authorList>
    </citation>
    <scope>NUCLEOTIDE SEQUENCE [LARGE SCALE GENOMIC DNA]</scope>
    <source>
        <strain evidence="1 2">IBRC-M10081</strain>
    </source>
</reference>
<proteinExistence type="predicted"/>
<sequence>MFSGLLSAMLLGTTMTYLDLELKTPEEEEEEDINIYAYYSELNKLFNQNDAELRYFENHQQGFGTFETPLPGNDTAYHLFSYTPESYDESEDFYALISFYVSNVLPANESLAMIEGLEGYEEAKEGYEWRAFEMSIRNLNSTDPNIGVWMKQDDFTIYEDENTPIESNTIIFDEFKTDVELYELNRYETIFAKQVPIDKPFYIVYGHEDSEDEYVTYVENISTIERDQ</sequence>